<keyword evidence="2" id="KW-1185">Reference proteome</keyword>
<gene>
    <name evidence="1" type="ORF">ACFSJC_16265</name>
</gene>
<sequence>MPDAQHSKQLDSVIQKFLEGCKKIIDESRPDGLFAPWRRPLSLRSIQDEMLESEIDSSKHQNNVDKDILRYFRYVLGLQTANPSHGKAKAVFDDLYVDSPTLETLRYRLIDAAERKETVAYLLCGPRGSGKTTLQNKFIVRSRVKTTAFRRSDLSLKPFA</sequence>
<comment type="caution">
    <text evidence="1">The sequence shown here is derived from an EMBL/GenBank/DDBJ whole genome shotgun (WGS) entry which is preliminary data.</text>
</comment>
<evidence type="ECO:0008006" key="3">
    <source>
        <dbReference type="Google" id="ProtNLM"/>
    </source>
</evidence>
<name>A0ABW4YCQ6_9GAMM</name>
<dbReference type="EMBL" id="JBHUHX010000051">
    <property type="protein sequence ID" value="MFD2113405.1"/>
    <property type="molecule type" value="Genomic_DNA"/>
</dbReference>
<dbReference type="SUPFAM" id="SSF52540">
    <property type="entry name" value="P-loop containing nucleoside triphosphate hydrolases"/>
    <property type="match status" value="1"/>
</dbReference>
<organism evidence="1 2">
    <name type="scientific">Thiorhodococcus fuscus</name>
    <dbReference type="NCBI Taxonomy" id="527200"/>
    <lineage>
        <taxon>Bacteria</taxon>
        <taxon>Pseudomonadati</taxon>
        <taxon>Pseudomonadota</taxon>
        <taxon>Gammaproteobacteria</taxon>
        <taxon>Chromatiales</taxon>
        <taxon>Chromatiaceae</taxon>
        <taxon>Thiorhodococcus</taxon>
    </lineage>
</organism>
<evidence type="ECO:0000313" key="1">
    <source>
        <dbReference type="EMBL" id="MFD2113405.1"/>
    </source>
</evidence>
<reference evidence="2" key="1">
    <citation type="journal article" date="2019" name="Int. J. Syst. Evol. Microbiol.">
        <title>The Global Catalogue of Microorganisms (GCM) 10K type strain sequencing project: providing services to taxonomists for standard genome sequencing and annotation.</title>
        <authorList>
            <consortium name="The Broad Institute Genomics Platform"/>
            <consortium name="The Broad Institute Genome Sequencing Center for Infectious Disease"/>
            <person name="Wu L."/>
            <person name="Ma J."/>
        </authorList>
    </citation>
    <scope>NUCLEOTIDE SEQUENCE [LARGE SCALE GENOMIC DNA]</scope>
    <source>
        <strain evidence="2">KACC 12597</strain>
    </source>
</reference>
<proteinExistence type="predicted"/>
<protein>
    <recommendedName>
        <fullName evidence="3">ATP-binding protein</fullName>
    </recommendedName>
</protein>
<accession>A0ABW4YCQ6</accession>
<dbReference type="InterPro" id="IPR027417">
    <property type="entry name" value="P-loop_NTPase"/>
</dbReference>
<dbReference type="Proteomes" id="UP001597337">
    <property type="component" value="Unassembled WGS sequence"/>
</dbReference>
<dbReference type="RefSeq" id="WP_386028228.1">
    <property type="nucleotide sequence ID" value="NZ_JBHUHX010000051.1"/>
</dbReference>
<evidence type="ECO:0000313" key="2">
    <source>
        <dbReference type="Proteomes" id="UP001597337"/>
    </source>
</evidence>
<feature type="non-terminal residue" evidence="1">
    <location>
        <position position="160"/>
    </location>
</feature>